<organism evidence="3 4">
    <name type="scientific">Rhodanobacter glycinis</name>
    <dbReference type="NCBI Taxonomy" id="582702"/>
    <lineage>
        <taxon>Bacteria</taxon>
        <taxon>Pseudomonadati</taxon>
        <taxon>Pseudomonadota</taxon>
        <taxon>Gammaproteobacteria</taxon>
        <taxon>Lysobacterales</taxon>
        <taxon>Rhodanobacteraceae</taxon>
        <taxon>Rhodanobacter</taxon>
    </lineage>
</organism>
<dbReference type="SUPFAM" id="SSF53474">
    <property type="entry name" value="alpha/beta-Hydrolases"/>
    <property type="match status" value="1"/>
</dbReference>
<dbReference type="Pfam" id="PF00326">
    <property type="entry name" value="Peptidase_S9"/>
    <property type="match status" value="1"/>
</dbReference>
<feature type="chain" id="PRO_5022783556" evidence="1">
    <location>
        <begin position="32"/>
        <end position="734"/>
    </location>
</feature>
<dbReference type="GO" id="GO:0008236">
    <property type="term" value="F:serine-type peptidase activity"/>
    <property type="evidence" value="ECO:0007669"/>
    <property type="project" value="InterPro"/>
</dbReference>
<feature type="domain" description="Peptidase S9 prolyl oligopeptidase catalytic" evidence="2">
    <location>
        <begin position="507"/>
        <end position="665"/>
    </location>
</feature>
<gene>
    <name evidence="3" type="ORF">CS053_14785</name>
</gene>
<dbReference type="EMBL" id="CP042807">
    <property type="protein sequence ID" value="QEE25625.1"/>
    <property type="molecule type" value="Genomic_DNA"/>
</dbReference>
<proteinExistence type="predicted"/>
<keyword evidence="1" id="KW-0732">Signal</keyword>
<dbReference type="Gene3D" id="3.40.50.1820">
    <property type="entry name" value="alpha/beta hydrolase"/>
    <property type="match status" value="1"/>
</dbReference>
<dbReference type="Proteomes" id="UP000321807">
    <property type="component" value="Chromosome"/>
</dbReference>
<protein>
    <submittedName>
        <fullName evidence="3">Atxe2 family lasso peptide isopeptidase</fullName>
    </submittedName>
</protein>
<dbReference type="Gene3D" id="2.120.10.30">
    <property type="entry name" value="TolB, C-terminal domain"/>
    <property type="match status" value="1"/>
</dbReference>
<dbReference type="InterPro" id="IPR053536">
    <property type="entry name" value="Lasso_peptide_isopeptidase"/>
</dbReference>
<accession>A0A5B9E3S5</accession>
<feature type="signal peptide" evidence="1">
    <location>
        <begin position="1"/>
        <end position="31"/>
    </location>
</feature>
<sequence length="734" mass="81304">MMSVPFYVITRRILSLGLLLSVFAAVPQAFAVSPQQLVEIADFSSPVVSPDGMYVAFRVSRASIERNTYDTVWYIQRMDGSSPPQRVGDGGFPLRDSAGIPVPATAVWSPDGRWVYYRARLGGRIDVWRASINGAAAERVTGGDADVRGFALSDDGKVLKYSIGPTREDVAAAEQSEYDHGIHVDRSTPLGQPLFRSGYTEGRPTTQRLGLMFNRIDLTADVPDRWKAIDLASGAVRDLAPSERPPKVLEASDLAKRVPHIWKLARDRKSGRIALVTRTGARAGRPRIELAMLPSRDARHLVKCVAEACVGKRISGVQWRPGTDEVIFTVTPYDRGFAQSIYRWNVDTGAAHLVATSSGLFGGEKRWEPGTCGVSSKALACVTANANRPPRLERVDLQTGARQVLFDPNKALAQDLAKIPTQLLRWTDAKGRTFTGQLYSARRSGNTPPPLFITYYWCIGFVRGGAGDEWPLATMAEQGISTLCINSPSFSPDADKRYSMGQSAVESAVQLLASEGRIDRSKVGMGGLSFGSEVTMWTLIHSDVITAASMASPTTSFMYYLLGSNIGKPFLSLLRTNWQLGAPDKTPAQWQKISPTLNLDKIHAPILMQFPEQEYMFALGYAIPLMLSHRADVYVFPNEPHNKFQPRHKLAVYVRNLDWFRFWLQGYEDPDPTRAAQYAHWRTMRSSMCQEARNTLCDREHSRADGVPSSRPCTSRTFSGRFCRAAAKALKRRS</sequence>
<dbReference type="GO" id="GO:0006508">
    <property type="term" value="P:proteolysis"/>
    <property type="evidence" value="ECO:0007669"/>
    <property type="project" value="InterPro"/>
</dbReference>
<evidence type="ECO:0000313" key="4">
    <source>
        <dbReference type="Proteomes" id="UP000321807"/>
    </source>
</evidence>
<dbReference type="KEGG" id="rgl:CS053_14785"/>
<dbReference type="InterPro" id="IPR029058">
    <property type="entry name" value="AB_hydrolase_fold"/>
</dbReference>
<dbReference type="SUPFAM" id="SSF82171">
    <property type="entry name" value="DPP6 N-terminal domain-like"/>
    <property type="match status" value="1"/>
</dbReference>
<evidence type="ECO:0000313" key="3">
    <source>
        <dbReference type="EMBL" id="QEE25625.1"/>
    </source>
</evidence>
<reference evidence="3 4" key="1">
    <citation type="submission" date="2019-08" db="EMBL/GenBank/DDBJ databases">
        <title>Complete genome sequence of Rhodanobacter glycinis strain T01E-68 isolated from tomato root.</title>
        <authorList>
            <person name="Weon H.-Y."/>
            <person name="Lee S.A."/>
        </authorList>
    </citation>
    <scope>NUCLEOTIDE SEQUENCE [LARGE SCALE GENOMIC DNA]</scope>
    <source>
        <strain evidence="3 4">T01E-68</strain>
    </source>
</reference>
<dbReference type="InterPro" id="IPR001375">
    <property type="entry name" value="Peptidase_S9_cat"/>
</dbReference>
<name>A0A5B9E3S5_9GAMM</name>
<evidence type="ECO:0000256" key="1">
    <source>
        <dbReference type="SAM" id="SignalP"/>
    </source>
</evidence>
<dbReference type="AlphaFoldDB" id="A0A5B9E3S5"/>
<dbReference type="NCBIfam" id="NF033523">
    <property type="entry name" value="lasso_peptidase"/>
    <property type="match status" value="1"/>
</dbReference>
<evidence type="ECO:0000259" key="2">
    <source>
        <dbReference type="Pfam" id="PF00326"/>
    </source>
</evidence>
<dbReference type="InterPro" id="IPR011042">
    <property type="entry name" value="6-blade_b-propeller_TolB-like"/>
</dbReference>
<dbReference type="RefSeq" id="WP_147627952.1">
    <property type="nucleotide sequence ID" value="NZ_CP042807.1"/>
</dbReference>